<keyword evidence="1" id="KW-1133">Transmembrane helix</keyword>
<organism evidence="2 3">
    <name type="scientific">Enterococcus devriesei</name>
    <dbReference type="NCBI Taxonomy" id="319970"/>
    <lineage>
        <taxon>Bacteria</taxon>
        <taxon>Bacillati</taxon>
        <taxon>Bacillota</taxon>
        <taxon>Bacilli</taxon>
        <taxon>Lactobacillales</taxon>
        <taxon>Enterococcaceae</taxon>
        <taxon>Enterococcus</taxon>
    </lineage>
</organism>
<dbReference type="AlphaFoldDB" id="A0A1L8SXQ3"/>
<proteinExistence type="predicted"/>
<evidence type="ECO:0000313" key="2">
    <source>
        <dbReference type="EMBL" id="OJG36835.1"/>
    </source>
</evidence>
<feature type="transmembrane region" description="Helical" evidence="1">
    <location>
        <begin position="100"/>
        <end position="122"/>
    </location>
</feature>
<comment type="caution">
    <text evidence="2">The sequence shown here is derived from an EMBL/GenBank/DDBJ whole genome shotgun (WGS) entry which is preliminary data.</text>
</comment>
<evidence type="ECO:0000256" key="1">
    <source>
        <dbReference type="SAM" id="Phobius"/>
    </source>
</evidence>
<feature type="transmembrane region" description="Helical" evidence="1">
    <location>
        <begin position="134"/>
        <end position="158"/>
    </location>
</feature>
<dbReference type="EMBL" id="JXKM01000002">
    <property type="protein sequence ID" value="OJG36835.1"/>
    <property type="molecule type" value="Genomic_DNA"/>
</dbReference>
<feature type="transmembrane region" description="Helical" evidence="1">
    <location>
        <begin position="178"/>
        <end position="198"/>
    </location>
</feature>
<accession>A0A1L8SXQ3</accession>
<gene>
    <name evidence="2" type="ORF">RV00_GL001280</name>
</gene>
<feature type="transmembrane region" description="Helical" evidence="1">
    <location>
        <begin position="32"/>
        <end position="55"/>
    </location>
</feature>
<protein>
    <submittedName>
        <fullName evidence="2">Uncharacterized protein</fullName>
    </submittedName>
</protein>
<keyword evidence="3" id="KW-1185">Reference proteome</keyword>
<reference evidence="2 3" key="1">
    <citation type="submission" date="2014-12" db="EMBL/GenBank/DDBJ databases">
        <title>Draft genome sequences of 29 type strains of Enterococci.</title>
        <authorList>
            <person name="Zhong Z."/>
            <person name="Sun Z."/>
            <person name="Liu W."/>
            <person name="Zhang W."/>
            <person name="Zhang H."/>
        </authorList>
    </citation>
    <scope>NUCLEOTIDE SEQUENCE [LARGE SCALE GENOMIC DNA]</scope>
    <source>
        <strain evidence="2 3">DSM 22802</strain>
    </source>
</reference>
<dbReference type="Proteomes" id="UP000183700">
    <property type="component" value="Unassembled WGS sequence"/>
</dbReference>
<keyword evidence="1" id="KW-0472">Membrane</keyword>
<sequence length="208" mass="21665">MEAKNRKRKEVKGSPFVIVYTTGVSEIMQRKALWITQTAVLLALLIAVQAVTAGLGNTLITGSLVNLILIVAVTTGGLASGITIAVLSPIFAFIFGIGPAFPQIVFCIAIGNAVLVAIWHLVAGVTKKQTIINFLVAAVVGAVAKFGVLYLSIVQFVVPILLKMPAPKAAMVSGAFSFPQLITALVGGGLAILIVPILSKALNHQRVG</sequence>
<evidence type="ECO:0000313" key="3">
    <source>
        <dbReference type="Proteomes" id="UP000183700"/>
    </source>
</evidence>
<feature type="transmembrane region" description="Helical" evidence="1">
    <location>
        <begin position="67"/>
        <end position="94"/>
    </location>
</feature>
<name>A0A1L8SXQ3_9ENTE</name>
<dbReference type="STRING" id="319970.RV00_GL001280"/>
<keyword evidence="1" id="KW-0812">Transmembrane</keyword>